<dbReference type="Gene3D" id="1.20.58.900">
    <property type="match status" value="1"/>
</dbReference>
<dbReference type="InterPro" id="IPR037213">
    <property type="entry name" value="Run_dom_sf"/>
</dbReference>
<dbReference type="RefSeq" id="XP_020438795.1">
    <property type="nucleotide sequence ID" value="XM_020571521.1"/>
</dbReference>
<dbReference type="OMA" id="SIRYIIY"/>
<comment type="caution">
    <text evidence="3">The sequence shown here is derived from an EMBL/GenBank/DDBJ whole genome shotgun (WGS) entry which is preliminary data.</text>
</comment>
<dbReference type="CDD" id="cd17671">
    <property type="entry name" value="RUN"/>
    <property type="match status" value="1"/>
</dbReference>
<accession>D3AWL8</accession>
<dbReference type="InterPro" id="IPR004012">
    <property type="entry name" value="Run_dom"/>
</dbReference>
<dbReference type="InParanoid" id="D3AWL8"/>
<dbReference type="EMBL" id="ADBJ01000002">
    <property type="protein sequence ID" value="EFA86691.1"/>
    <property type="molecule type" value="Genomic_DNA"/>
</dbReference>
<dbReference type="Proteomes" id="UP000001396">
    <property type="component" value="Unassembled WGS sequence"/>
</dbReference>
<protein>
    <recommendedName>
        <fullName evidence="2">RUN domain-containing protein</fullName>
    </recommendedName>
</protein>
<name>D3AWL8_HETP5</name>
<evidence type="ECO:0000259" key="2">
    <source>
        <dbReference type="PROSITE" id="PS50826"/>
    </source>
</evidence>
<gene>
    <name evidence="3" type="ORF">PPL_00493</name>
</gene>
<dbReference type="PANTHER" id="PTHR20916:SF18">
    <property type="entry name" value="IPT_TIG DOMAIN-CONTAINING PROTEIN"/>
    <property type="match status" value="1"/>
</dbReference>
<reference evidence="3 4" key="1">
    <citation type="journal article" date="2011" name="Genome Res.">
        <title>Phylogeny-wide analysis of social amoeba genomes highlights ancient origins for complex intercellular communication.</title>
        <authorList>
            <person name="Heidel A.J."/>
            <person name="Lawal H.M."/>
            <person name="Felder M."/>
            <person name="Schilde C."/>
            <person name="Helps N.R."/>
            <person name="Tunggal B."/>
            <person name="Rivero F."/>
            <person name="John U."/>
            <person name="Schleicher M."/>
            <person name="Eichinger L."/>
            <person name="Platzer M."/>
            <person name="Noegel A.A."/>
            <person name="Schaap P."/>
            <person name="Gloeckner G."/>
        </authorList>
    </citation>
    <scope>NUCLEOTIDE SEQUENCE [LARGE SCALE GENOMIC DNA]</scope>
    <source>
        <strain evidence="4">ATCC 26659 / Pp 5 / PN500</strain>
    </source>
</reference>
<dbReference type="AlphaFoldDB" id="D3AWL8"/>
<dbReference type="PROSITE" id="PS50826">
    <property type="entry name" value="RUN"/>
    <property type="match status" value="1"/>
</dbReference>
<feature type="region of interest" description="Disordered" evidence="1">
    <location>
        <begin position="424"/>
        <end position="448"/>
    </location>
</feature>
<dbReference type="GeneID" id="31356026"/>
<evidence type="ECO:0000313" key="4">
    <source>
        <dbReference type="Proteomes" id="UP000001396"/>
    </source>
</evidence>
<evidence type="ECO:0000256" key="1">
    <source>
        <dbReference type="SAM" id="MobiDB-lite"/>
    </source>
</evidence>
<organism evidence="3 4">
    <name type="scientific">Heterostelium pallidum (strain ATCC 26659 / Pp 5 / PN500)</name>
    <name type="common">Cellular slime mold</name>
    <name type="synonym">Polysphondylium pallidum</name>
    <dbReference type="NCBI Taxonomy" id="670386"/>
    <lineage>
        <taxon>Eukaryota</taxon>
        <taxon>Amoebozoa</taxon>
        <taxon>Evosea</taxon>
        <taxon>Eumycetozoa</taxon>
        <taxon>Dictyostelia</taxon>
        <taxon>Acytosteliales</taxon>
        <taxon>Acytosteliaceae</taxon>
        <taxon>Heterostelium</taxon>
    </lineage>
</organism>
<sequence length="496" mass="56525">MSCKEIDIENIDNDNNNNNNLEENKENKESFNDKICEQESWPTAVAAADIMSRDRIEKIKWNLVEDLKVSIQHIIFSILREDRAVLDSCSFGVDRLCMSIEKILTHDLHSHISLWRIIESFYVAAAVMVVDQQHNNGHLVAMSEFRDIKNSRMLFSDRGRARSYIRSLLNNNKLLSFFQSVQSVAKDFYTDTSIMLIEQHHNNIIDQVVSLFEKVGDMKFKLSLDSTTLEMLVDHTLLSSNNSDDITSILNRIDDNINNININNNSSSNEEDDELYEEMFTIKLPSKSNSNSKSTVQTLKLIRPPTPVIQSNSNDIVSSKNDVVVDDEELISQYDQDYKDIEGIQELSVKIQSSCFDQQPLSFNHFSDNTKKELIHSITKNNISVDDAIKSLNLNNNDSNNNNNNNSETNVNVNILKNDNSNNNITTIASNNNSNDNNNNNNNNNKNLSEFADKNEITLSTLDNEPLVTTDTANKTKTNKKKIIKKKVLTRTINFD</sequence>
<dbReference type="SUPFAM" id="SSF140741">
    <property type="entry name" value="RUN domain-like"/>
    <property type="match status" value="1"/>
</dbReference>
<proteinExistence type="predicted"/>
<feature type="region of interest" description="Disordered" evidence="1">
    <location>
        <begin position="1"/>
        <end position="26"/>
    </location>
</feature>
<evidence type="ECO:0000313" key="3">
    <source>
        <dbReference type="EMBL" id="EFA86691.1"/>
    </source>
</evidence>
<dbReference type="Pfam" id="PF02759">
    <property type="entry name" value="RUN"/>
    <property type="match status" value="1"/>
</dbReference>
<keyword evidence="4" id="KW-1185">Reference proteome</keyword>
<feature type="domain" description="RUN" evidence="2">
    <location>
        <begin position="87"/>
        <end position="227"/>
    </location>
</feature>
<dbReference type="PANTHER" id="PTHR20916">
    <property type="entry name" value="CYSTEINE AND GLYCINE-RICH PROTEIN 2 BINDING PROTEIN"/>
    <property type="match status" value="1"/>
</dbReference>